<proteinExistence type="predicted"/>
<keyword evidence="2" id="KW-0472">Membrane</keyword>
<feature type="region of interest" description="Disordered" evidence="1">
    <location>
        <begin position="53"/>
        <end position="93"/>
    </location>
</feature>
<evidence type="ECO:0000256" key="1">
    <source>
        <dbReference type="SAM" id="MobiDB-lite"/>
    </source>
</evidence>
<protein>
    <submittedName>
        <fullName evidence="3">Uncharacterized protein</fullName>
    </submittedName>
</protein>
<keyword evidence="4" id="KW-1185">Reference proteome</keyword>
<dbReference type="AlphaFoldDB" id="A0A919IC08"/>
<keyword evidence="2" id="KW-0812">Transmembrane</keyword>
<evidence type="ECO:0000313" key="4">
    <source>
        <dbReference type="Proteomes" id="UP000619479"/>
    </source>
</evidence>
<comment type="caution">
    <text evidence="3">The sequence shown here is derived from an EMBL/GenBank/DDBJ whole genome shotgun (WGS) entry which is preliminary data.</text>
</comment>
<feature type="region of interest" description="Disordered" evidence="1">
    <location>
        <begin position="1"/>
        <end position="23"/>
    </location>
</feature>
<dbReference type="EMBL" id="BOMH01000002">
    <property type="protein sequence ID" value="GID62491.1"/>
    <property type="molecule type" value="Genomic_DNA"/>
</dbReference>
<evidence type="ECO:0000256" key="2">
    <source>
        <dbReference type="SAM" id="Phobius"/>
    </source>
</evidence>
<sequence>MLSESHRRAADSPSSPPGPGNCATAGLTLAAGIFFAVLFDIEPIRAQAAYKRARRQVEHDHTRQYRHAGEAPPRVADPLIENRPPNPEQRARG</sequence>
<organism evidence="3 4">
    <name type="scientific">Actinoplanes cyaneus</name>
    <dbReference type="NCBI Taxonomy" id="52696"/>
    <lineage>
        <taxon>Bacteria</taxon>
        <taxon>Bacillati</taxon>
        <taxon>Actinomycetota</taxon>
        <taxon>Actinomycetes</taxon>
        <taxon>Micromonosporales</taxon>
        <taxon>Micromonosporaceae</taxon>
        <taxon>Actinoplanes</taxon>
    </lineage>
</organism>
<name>A0A919IC08_9ACTN</name>
<feature type="compositionally biased region" description="Basic and acidic residues" evidence="1">
    <location>
        <begin position="1"/>
        <end position="10"/>
    </location>
</feature>
<accession>A0A919IC08</accession>
<reference evidence="3" key="1">
    <citation type="submission" date="2021-01" db="EMBL/GenBank/DDBJ databases">
        <title>Whole genome shotgun sequence of Actinoplanes cyaneus NBRC 14990.</title>
        <authorList>
            <person name="Komaki H."/>
            <person name="Tamura T."/>
        </authorList>
    </citation>
    <scope>NUCLEOTIDE SEQUENCE</scope>
    <source>
        <strain evidence="3">NBRC 14990</strain>
    </source>
</reference>
<dbReference type="Proteomes" id="UP000619479">
    <property type="component" value="Unassembled WGS sequence"/>
</dbReference>
<gene>
    <name evidence="3" type="ORF">Acy02nite_03720</name>
</gene>
<keyword evidence="2" id="KW-1133">Transmembrane helix</keyword>
<feature type="compositionally biased region" description="Basic and acidic residues" evidence="1">
    <location>
        <begin position="55"/>
        <end position="69"/>
    </location>
</feature>
<evidence type="ECO:0000313" key="3">
    <source>
        <dbReference type="EMBL" id="GID62491.1"/>
    </source>
</evidence>
<feature type="transmembrane region" description="Helical" evidence="2">
    <location>
        <begin position="23"/>
        <end position="41"/>
    </location>
</feature>